<feature type="DNA-binding region" description="H-T-H motif" evidence="2">
    <location>
        <begin position="37"/>
        <end position="56"/>
    </location>
</feature>
<dbReference type="PRINTS" id="PR00455">
    <property type="entry name" value="HTHTETR"/>
</dbReference>
<evidence type="ECO:0000256" key="2">
    <source>
        <dbReference type="PROSITE-ProRule" id="PRU00335"/>
    </source>
</evidence>
<evidence type="ECO:0000313" key="5">
    <source>
        <dbReference type="Proteomes" id="UP000186438"/>
    </source>
</evidence>
<evidence type="ECO:0000313" key="4">
    <source>
        <dbReference type="EMBL" id="OJZ68788.1"/>
    </source>
</evidence>
<dbReference type="PROSITE" id="PS50977">
    <property type="entry name" value="HTH_TETR_2"/>
    <property type="match status" value="1"/>
</dbReference>
<protein>
    <recommendedName>
        <fullName evidence="3">HTH tetR-type domain-containing protein</fullName>
    </recommendedName>
</protein>
<keyword evidence="5" id="KW-1185">Reference proteome</keyword>
<proteinExistence type="predicted"/>
<keyword evidence="1 2" id="KW-0238">DNA-binding</keyword>
<gene>
    <name evidence="4" type="ORF">BRW65_25280</name>
</gene>
<sequence length="195" mass="21469">MSSPTRVDGRTLRYQGRREELLAAAAEYVLEIGANVSLRVMADALGVTHATLIRHFTSKSALLAEVVEHVRVELLSQLGLLGEPHTGASTATIAQTFWARLADPRERRQFLVMTEIYALAVRDRRRFTGLLESLVYDFVTPIANSLMRDGMPSRRATAVATALLAQIRGLQLDLAATGDHDRVDEAFAVVLESLL</sequence>
<name>A0A1Q4HMN0_9MYCO</name>
<dbReference type="STRING" id="53378.BRW65_25280"/>
<dbReference type="AlphaFoldDB" id="A0A1Q4HMN0"/>
<dbReference type="OrthoDB" id="5177743at2"/>
<evidence type="ECO:0000259" key="3">
    <source>
        <dbReference type="PROSITE" id="PS50977"/>
    </source>
</evidence>
<dbReference type="SUPFAM" id="SSF46689">
    <property type="entry name" value="Homeodomain-like"/>
    <property type="match status" value="1"/>
</dbReference>
<dbReference type="InterPro" id="IPR001647">
    <property type="entry name" value="HTH_TetR"/>
</dbReference>
<dbReference type="InterPro" id="IPR009057">
    <property type="entry name" value="Homeodomain-like_sf"/>
</dbReference>
<accession>A0A1Q4HMN0</accession>
<feature type="domain" description="HTH tetR-type" evidence="3">
    <location>
        <begin position="15"/>
        <end position="74"/>
    </location>
</feature>
<dbReference type="Pfam" id="PF00440">
    <property type="entry name" value="TetR_N"/>
    <property type="match status" value="1"/>
</dbReference>
<evidence type="ECO:0000256" key="1">
    <source>
        <dbReference type="ARBA" id="ARBA00023125"/>
    </source>
</evidence>
<organism evidence="4 5">
    <name type="scientific">Mycobacterium paraffinicum</name>
    <dbReference type="NCBI Taxonomy" id="53378"/>
    <lineage>
        <taxon>Bacteria</taxon>
        <taxon>Bacillati</taxon>
        <taxon>Actinomycetota</taxon>
        <taxon>Actinomycetes</taxon>
        <taxon>Mycobacteriales</taxon>
        <taxon>Mycobacteriaceae</taxon>
        <taxon>Mycobacterium</taxon>
    </lineage>
</organism>
<dbReference type="Gene3D" id="1.10.357.10">
    <property type="entry name" value="Tetracycline Repressor, domain 2"/>
    <property type="match status" value="1"/>
</dbReference>
<dbReference type="Proteomes" id="UP000186438">
    <property type="component" value="Unassembled WGS sequence"/>
</dbReference>
<comment type="caution">
    <text evidence="4">The sequence shown here is derived from an EMBL/GenBank/DDBJ whole genome shotgun (WGS) entry which is preliminary data.</text>
</comment>
<dbReference type="EMBL" id="MPNT01000034">
    <property type="protein sequence ID" value="OJZ68788.1"/>
    <property type="molecule type" value="Genomic_DNA"/>
</dbReference>
<reference evidence="4 5" key="1">
    <citation type="submission" date="2016-11" db="EMBL/GenBank/DDBJ databases">
        <title>Genome sequences of unsequenced Mycobacteria.</title>
        <authorList>
            <person name="Greninger A.L."/>
            <person name="Fang F."/>
            <person name="Jerome K.R."/>
        </authorList>
    </citation>
    <scope>NUCLEOTIDE SEQUENCE [LARGE SCALE GENOMIC DNA]</scope>
    <source>
        <strain evidence="4 5">M11</strain>
    </source>
</reference>
<dbReference type="GO" id="GO:0003677">
    <property type="term" value="F:DNA binding"/>
    <property type="evidence" value="ECO:0007669"/>
    <property type="project" value="UniProtKB-UniRule"/>
</dbReference>